<dbReference type="Pfam" id="PF00535">
    <property type="entry name" value="Glycos_transf_2"/>
    <property type="match status" value="1"/>
</dbReference>
<name>S0DE82_9ZZZZ</name>
<dbReference type="InterPro" id="IPR001173">
    <property type="entry name" value="Glyco_trans_2-like"/>
</dbReference>
<dbReference type="PANTHER" id="PTHR22916">
    <property type="entry name" value="GLYCOSYLTRANSFERASE"/>
    <property type="match status" value="1"/>
</dbReference>
<gene>
    <name evidence="2" type="ORF">BN138_731</name>
</gene>
<dbReference type="EMBL" id="HF548310">
    <property type="protein sequence ID" value="CCO21543.1"/>
    <property type="molecule type" value="Genomic_DNA"/>
</dbReference>
<keyword evidence="2" id="KW-0808">Transferase</keyword>
<dbReference type="SUPFAM" id="SSF53448">
    <property type="entry name" value="Nucleotide-diphospho-sugar transferases"/>
    <property type="match status" value="1"/>
</dbReference>
<evidence type="ECO:0000259" key="1">
    <source>
        <dbReference type="Pfam" id="PF00535"/>
    </source>
</evidence>
<protein>
    <submittedName>
        <fullName evidence="2">Glycosyltransferase family 2 protein</fullName>
    </submittedName>
</protein>
<sequence>MPKLVFLTQVRNASDTLPETIGSVLAQTCGDFEWVIADDASEDDTPGLLRRLAARDARVRPIFFETHDMKKNFNAALKSIYQRSEAVWLAILDGDDLLLPSFVETLVGLGETHGADLVLGRFEPFFAEEEPAGLAAPAPLMDAALGADIVCSLREFCENFVFTGFFPTAWQWWGKVFRLSVLRRMGLLAGEAWDIGFSADFYFGCKRLVLCDEALLRYRVRAASDSHRRLAAWDAGGQRAAQRHLHEARRGLLERAGCWAGEGRAAGHRRQALWYHDLREAYMRCLRLSDAALPESEVAAALLGVLAPDLEPGAAREETAGPGFLLRAWQGLEDAFAREGGFFGLGAEQSAFLREDMRGMFLSAVLLVGRARRAALAPAVWCGWALALCPALAAWFEGEELLLVPGGVRRQLLLGQWRMAFLALRAVPPQEEGAGLAKAFLCRALGVEEGWLAAFVLARGARLTGRKRGFLGKR</sequence>
<dbReference type="AlphaFoldDB" id="S0DE82"/>
<reference evidence="2" key="1">
    <citation type="submission" date="2012-10" db="EMBL/GenBank/DDBJ databases">
        <authorList>
            <person name="Sandrine L."/>
        </authorList>
    </citation>
    <scope>NUCLEOTIDE SEQUENCE</scope>
</reference>
<organism evidence="2">
    <name type="scientific">termite gut metagenome</name>
    <dbReference type="NCBI Taxonomy" id="433724"/>
    <lineage>
        <taxon>unclassified sequences</taxon>
        <taxon>metagenomes</taxon>
        <taxon>organismal metagenomes</taxon>
    </lineage>
</organism>
<evidence type="ECO:0000313" key="2">
    <source>
        <dbReference type="EMBL" id="CCO21543.1"/>
    </source>
</evidence>
<feature type="domain" description="Glycosyltransferase 2-like" evidence="1">
    <location>
        <begin position="10"/>
        <end position="132"/>
    </location>
</feature>
<proteinExistence type="predicted"/>
<dbReference type="InterPro" id="IPR029044">
    <property type="entry name" value="Nucleotide-diphossugar_trans"/>
</dbReference>
<reference evidence="2" key="2">
    <citation type="journal article" date="2013" name="Biotechnol. Biofuels">
        <title>Mining for hemicellulases in the fungus-growing termite Pseudacanthotermes militaris using functional metagenomics.</title>
        <authorList>
            <person name="Bastien G."/>
            <person name="Arnal G."/>
            <person name="Bozonnet S."/>
            <person name="Laguerre S."/>
            <person name="Ferreira F."/>
            <person name="Faure R."/>
            <person name="Henrissat B."/>
            <person name="Lefevre F."/>
            <person name="Robe P."/>
            <person name="Bouchez O."/>
            <person name="Noirot C."/>
            <person name="Dumon C."/>
            <person name="O'Donohue M."/>
        </authorList>
    </citation>
    <scope>NUCLEOTIDE SEQUENCE</scope>
</reference>
<dbReference type="CDD" id="cd00761">
    <property type="entry name" value="Glyco_tranf_GTA_type"/>
    <property type="match status" value="1"/>
</dbReference>
<dbReference type="PANTHER" id="PTHR22916:SF3">
    <property type="entry name" value="UDP-GLCNAC:BETAGAL BETA-1,3-N-ACETYLGLUCOSAMINYLTRANSFERASE-LIKE PROTEIN 1"/>
    <property type="match status" value="1"/>
</dbReference>
<dbReference type="Gene3D" id="3.90.550.10">
    <property type="entry name" value="Spore Coat Polysaccharide Biosynthesis Protein SpsA, Chain A"/>
    <property type="match status" value="1"/>
</dbReference>
<accession>S0DE82</accession>
<dbReference type="GO" id="GO:0016758">
    <property type="term" value="F:hexosyltransferase activity"/>
    <property type="evidence" value="ECO:0007669"/>
    <property type="project" value="UniProtKB-ARBA"/>
</dbReference>